<dbReference type="EMBL" id="JADJZA010000008">
    <property type="protein sequence ID" value="MBK9298325.1"/>
    <property type="molecule type" value="Genomic_DNA"/>
</dbReference>
<reference evidence="2 3" key="1">
    <citation type="submission" date="2020-10" db="EMBL/GenBank/DDBJ databases">
        <title>Connecting structure to function with the recovery of over 1000 high-quality activated sludge metagenome-assembled genomes encoding full-length rRNA genes using long-read sequencing.</title>
        <authorList>
            <person name="Singleton C.M."/>
            <person name="Petriglieri F."/>
            <person name="Kristensen J.M."/>
            <person name="Kirkegaard R.H."/>
            <person name="Michaelsen T.Y."/>
            <person name="Andersen M.H."/>
            <person name="Karst S.M."/>
            <person name="Dueholm M.S."/>
            <person name="Nielsen P.H."/>
            <person name="Albertsen M."/>
        </authorList>
    </citation>
    <scope>NUCLEOTIDE SEQUENCE [LARGE SCALE GENOMIC DNA]</scope>
    <source>
        <strain evidence="2">Lyne_18-Q3-R50-59_MAXAC.006</strain>
    </source>
</reference>
<dbReference type="Proteomes" id="UP000727993">
    <property type="component" value="Unassembled WGS sequence"/>
</dbReference>
<proteinExistence type="predicted"/>
<dbReference type="PROSITE" id="PS51154">
    <property type="entry name" value="MACRO"/>
    <property type="match status" value="1"/>
</dbReference>
<name>A0A936NDI4_9ACTN</name>
<evidence type="ECO:0000259" key="1">
    <source>
        <dbReference type="PROSITE" id="PS51154"/>
    </source>
</evidence>
<dbReference type="SUPFAM" id="SSF52949">
    <property type="entry name" value="Macro domain-like"/>
    <property type="match status" value="1"/>
</dbReference>
<protein>
    <submittedName>
        <fullName evidence="2">Macro domain-containing protein</fullName>
    </submittedName>
</protein>
<feature type="domain" description="Macro" evidence="1">
    <location>
        <begin position="1"/>
        <end position="172"/>
    </location>
</feature>
<dbReference type="InterPro" id="IPR043472">
    <property type="entry name" value="Macro_dom-like"/>
</dbReference>
<accession>A0A936NDI4</accession>
<dbReference type="PANTHER" id="PTHR11106:SF111">
    <property type="entry name" value="MACRO DOMAIN-CONTAINING PROTEIN"/>
    <property type="match status" value="1"/>
</dbReference>
<dbReference type="AlphaFoldDB" id="A0A936NDI4"/>
<dbReference type="PANTHER" id="PTHR11106">
    <property type="entry name" value="GANGLIOSIDE INDUCED DIFFERENTIATION ASSOCIATED PROTEIN 2-RELATED"/>
    <property type="match status" value="1"/>
</dbReference>
<dbReference type="Pfam" id="PF01661">
    <property type="entry name" value="Macro"/>
    <property type="match status" value="1"/>
</dbReference>
<comment type="caution">
    <text evidence="2">The sequence shown here is derived from an EMBL/GenBank/DDBJ whole genome shotgun (WGS) entry which is preliminary data.</text>
</comment>
<gene>
    <name evidence="2" type="ORF">IPN02_16085</name>
</gene>
<sequence length="172" mass="17687">MITVVAGDLTRQDTQVVVNAANRQLAHGGGVAAALVRAGGPSVQSESDSWVAEHGPLADGQAAVTTAGDMVATWIVHVAGPIYSGSDDDPTKLAATVTAALDAVVSLDARSVAMPAISAGIYGYPIDEALAVITDAATRWEADHPEWGGEIRFVAFEAEVAERWHKLVGAAS</sequence>
<dbReference type="InterPro" id="IPR002589">
    <property type="entry name" value="Macro_dom"/>
</dbReference>
<dbReference type="Gene3D" id="3.40.220.10">
    <property type="entry name" value="Leucine Aminopeptidase, subunit E, domain 1"/>
    <property type="match status" value="1"/>
</dbReference>
<dbReference type="SMART" id="SM00506">
    <property type="entry name" value="A1pp"/>
    <property type="match status" value="1"/>
</dbReference>
<organism evidence="2 3">
    <name type="scientific">Candidatus Neomicrothrix subdominans</name>
    <dbReference type="NCBI Taxonomy" id="2954438"/>
    <lineage>
        <taxon>Bacteria</taxon>
        <taxon>Bacillati</taxon>
        <taxon>Actinomycetota</taxon>
        <taxon>Acidimicrobiia</taxon>
        <taxon>Acidimicrobiales</taxon>
        <taxon>Microthrixaceae</taxon>
        <taxon>Candidatus Neomicrothrix</taxon>
    </lineage>
</organism>
<evidence type="ECO:0000313" key="2">
    <source>
        <dbReference type="EMBL" id="MBK9298325.1"/>
    </source>
</evidence>
<evidence type="ECO:0000313" key="3">
    <source>
        <dbReference type="Proteomes" id="UP000727993"/>
    </source>
</evidence>